<sequence>MGNTTCADRCEGVVEATVPEGSVPMESSWQEELCSLESTTTFQMPMRAKTKEPFENFTTIESPGQLKVPLLTAIKRAPDRYVPVVDVATLEERPKRSVIVTLRPNGRLGANFVDRPEGGLVVSTLEATGALAGASGEGGFVVLTGDVVVAVDGAPCTSSELVAKAEIAAQTGVPMNFSIHPRPPSFSVQLRRKGPDGNRFGMRAVIDDDTDRVVVLAVFKRGLVPEWNAAHALHRICPGDSITGVNNARTASDMWEVLQEPREGSLLTLHLDIPPRETLALLR</sequence>
<proteinExistence type="predicted"/>
<name>A0A7S1A6Y7_NOCSC</name>
<dbReference type="EMBL" id="HBFQ01026864">
    <property type="protein sequence ID" value="CAD8844612.1"/>
    <property type="molecule type" value="Transcribed_RNA"/>
</dbReference>
<organism evidence="1">
    <name type="scientific">Noctiluca scintillans</name>
    <name type="common">Sea sparkle</name>
    <name type="synonym">Red tide dinoflagellate</name>
    <dbReference type="NCBI Taxonomy" id="2966"/>
    <lineage>
        <taxon>Eukaryota</taxon>
        <taxon>Sar</taxon>
        <taxon>Alveolata</taxon>
        <taxon>Dinophyceae</taxon>
        <taxon>Noctilucales</taxon>
        <taxon>Noctilucaceae</taxon>
        <taxon>Noctiluca</taxon>
    </lineage>
</organism>
<gene>
    <name evidence="1" type="ORF">NSCI0253_LOCUS18962</name>
</gene>
<dbReference type="AlphaFoldDB" id="A0A7S1A6Y7"/>
<evidence type="ECO:0008006" key="2">
    <source>
        <dbReference type="Google" id="ProtNLM"/>
    </source>
</evidence>
<protein>
    <recommendedName>
        <fullName evidence="2">PDZ domain-containing protein</fullName>
    </recommendedName>
</protein>
<reference evidence="1" key="1">
    <citation type="submission" date="2021-01" db="EMBL/GenBank/DDBJ databases">
        <authorList>
            <person name="Corre E."/>
            <person name="Pelletier E."/>
            <person name="Niang G."/>
            <person name="Scheremetjew M."/>
            <person name="Finn R."/>
            <person name="Kale V."/>
            <person name="Holt S."/>
            <person name="Cochrane G."/>
            <person name="Meng A."/>
            <person name="Brown T."/>
            <person name="Cohen L."/>
        </authorList>
    </citation>
    <scope>NUCLEOTIDE SEQUENCE</scope>
</reference>
<evidence type="ECO:0000313" key="1">
    <source>
        <dbReference type="EMBL" id="CAD8844612.1"/>
    </source>
</evidence>
<accession>A0A7S1A6Y7</accession>